<dbReference type="Proteomes" id="UP000315133">
    <property type="component" value="Unassembled WGS sequence"/>
</dbReference>
<dbReference type="EMBL" id="VFPU01000001">
    <property type="protein sequence ID" value="TQM96689.1"/>
    <property type="molecule type" value="Genomic_DNA"/>
</dbReference>
<feature type="region of interest" description="Disordered" evidence="1">
    <location>
        <begin position="143"/>
        <end position="164"/>
    </location>
</feature>
<gene>
    <name evidence="2" type="ORF">FB476_1578</name>
</gene>
<organism evidence="2 3">
    <name type="scientific">Ornithinimicrobium humiphilum</name>
    <dbReference type="NCBI Taxonomy" id="125288"/>
    <lineage>
        <taxon>Bacteria</taxon>
        <taxon>Bacillati</taxon>
        <taxon>Actinomycetota</taxon>
        <taxon>Actinomycetes</taxon>
        <taxon>Micrococcales</taxon>
        <taxon>Ornithinimicrobiaceae</taxon>
        <taxon>Ornithinimicrobium</taxon>
    </lineage>
</organism>
<protein>
    <recommendedName>
        <fullName evidence="4">Deazaflavin-dependent oxidoreductase (Nitroreductase family)</fullName>
    </recommendedName>
</protein>
<dbReference type="AlphaFoldDB" id="A0A543KNM3"/>
<name>A0A543KNM3_9MICO</name>
<comment type="caution">
    <text evidence="2">The sequence shown here is derived from an EMBL/GenBank/DDBJ whole genome shotgun (WGS) entry which is preliminary data.</text>
</comment>
<proteinExistence type="predicted"/>
<evidence type="ECO:0008006" key="4">
    <source>
        <dbReference type="Google" id="ProtNLM"/>
    </source>
</evidence>
<evidence type="ECO:0000256" key="1">
    <source>
        <dbReference type="SAM" id="MobiDB-lite"/>
    </source>
</evidence>
<accession>A0A543KNM3</accession>
<reference evidence="2 3" key="1">
    <citation type="submission" date="2019-06" db="EMBL/GenBank/DDBJ databases">
        <title>Sequencing the genomes of 1000 actinobacteria strains.</title>
        <authorList>
            <person name="Klenk H.-P."/>
        </authorList>
    </citation>
    <scope>NUCLEOTIDE SEQUENCE [LARGE SCALE GENOMIC DNA]</scope>
    <source>
        <strain evidence="2 3">DSM 12362</strain>
    </source>
</reference>
<sequence>MTACAQRRTLAGRDAAPACVSASTRGQTLKRDRGVVWLAPPPPPRVLKAMNIVARPLLRSRLGKRFPGVMLLQFQGRRTGRGMSIPVNFNLVDGVPMAFTDAVWRHNFTSTIPVTVIHAGEVYVTTGTLVPKSPTEMGEAVRKSLDTGGSASRMGTRTAGDHEPTATELANLGPELGSCAIEFAFRPSSAAA</sequence>
<evidence type="ECO:0000313" key="3">
    <source>
        <dbReference type="Proteomes" id="UP000315133"/>
    </source>
</evidence>
<keyword evidence="3" id="KW-1185">Reference proteome</keyword>
<evidence type="ECO:0000313" key="2">
    <source>
        <dbReference type="EMBL" id="TQM96689.1"/>
    </source>
</evidence>